<sequence>KTFNDPVHGHFRLDSVCTAVIDTEQFQRLRNLSQLGTDYYVYPGASHRRFEHSLGVCHLASMFVEHLRRIQPELGIDESDIKCVRLAALCHDLGHGPFSHVFDNEFIPRARKDIKWTHEQGSQDMLEFLVEANPDVKELITDQELRFIKDLILGDKDTAHGYPQATEKKYLFDIVANKTSGLDVDKFDYIARDCHNVGTKSGCTTPNRLIHSSRVIGQDICYNVKEVFNMSEVFYSRYSLFKRVYTHKVSKAMEYMLTDIFLLADPYMKISSSIDDAARFMHMTDDILGEIARSTVKDLADARALLTRMRTRDLYRVADIVVFPFPKKSVPSEYTTYITPANIAEAFQGPLESESRPEESDIIVEWLPMNYSMKDRNPVDQVRFFGKWDLKTSFAVPKHEVSGLIAPNFEETVLRVYSRLNSKRQAVQTAF</sequence>
<organism evidence="2 3">
    <name type="scientific">Blyttiomyces helicus</name>
    <dbReference type="NCBI Taxonomy" id="388810"/>
    <lineage>
        <taxon>Eukaryota</taxon>
        <taxon>Fungi</taxon>
        <taxon>Fungi incertae sedis</taxon>
        <taxon>Chytridiomycota</taxon>
        <taxon>Chytridiomycota incertae sedis</taxon>
        <taxon>Chytridiomycetes</taxon>
        <taxon>Chytridiomycetes incertae sedis</taxon>
        <taxon>Blyttiomyces</taxon>
    </lineage>
</organism>
<accession>A0A4P9W2W0</accession>
<dbReference type="PANTHER" id="PTHR11373:SF4">
    <property type="entry name" value="DEOXYNUCLEOSIDE TRIPHOSPHATE TRIPHOSPHOHYDROLASE SAMHD1"/>
    <property type="match status" value="1"/>
</dbReference>
<keyword evidence="3" id="KW-1185">Reference proteome</keyword>
<dbReference type="SUPFAM" id="SSF109604">
    <property type="entry name" value="HD-domain/PDEase-like"/>
    <property type="match status" value="1"/>
</dbReference>
<dbReference type="Pfam" id="PF01966">
    <property type="entry name" value="HD"/>
    <property type="match status" value="1"/>
</dbReference>
<dbReference type="InterPro" id="IPR050135">
    <property type="entry name" value="dGTPase-like"/>
</dbReference>
<feature type="non-terminal residue" evidence="2">
    <location>
        <position position="1"/>
    </location>
</feature>
<dbReference type="GO" id="GO:0008832">
    <property type="term" value="F:dGTPase activity"/>
    <property type="evidence" value="ECO:0007669"/>
    <property type="project" value="TreeGrafter"/>
</dbReference>
<dbReference type="Gene3D" id="3.30.70.2760">
    <property type="match status" value="1"/>
</dbReference>
<feature type="domain" description="HD" evidence="1">
    <location>
        <begin position="49"/>
        <end position="190"/>
    </location>
</feature>
<dbReference type="SMART" id="SM00471">
    <property type="entry name" value="HDc"/>
    <property type="match status" value="1"/>
</dbReference>
<feature type="non-terminal residue" evidence="2">
    <location>
        <position position="431"/>
    </location>
</feature>
<dbReference type="GO" id="GO:0006203">
    <property type="term" value="P:dGTP catabolic process"/>
    <property type="evidence" value="ECO:0007669"/>
    <property type="project" value="TreeGrafter"/>
</dbReference>
<dbReference type="CDD" id="cd00077">
    <property type="entry name" value="HDc"/>
    <property type="match status" value="1"/>
</dbReference>
<dbReference type="Proteomes" id="UP000269721">
    <property type="component" value="Unassembled WGS sequence"/>
</dbReference>
<protein>
    <recommendedName>
        <fullName evidence="1">HD domain-containing protein</fullName>
    </recommendedName>
</protein>
<dbReference type="GO" id="GO:0005634">
    <property type="term" value="C:nucleus"/>
    <property type="evidence" value="ECO:0007669"/>
    <property type="project" value="TreeGrafter"/>
</dbReference>
<evidence type="ECO:0000259" key="1">
    <source>
        <dbReference type="PROSITE" id="PS51831"/>
    </source>
</evidence>
<dbReference type="InterPro" id="IPR045509">
    <property type="entry name" value="HD_assoc_2"/>
</dbReference>
<dbReference type="OrthoDB" id="9991235at2759"/>
<proteinExistence type="predicted"/>
<dbReference type="PROSITE" id="PS51831">
    <property type="entry name" value="HD"/>
    <property type="match status" value="1"/>
</dbReference>
<evidence type="ECO:0000313" key="3">
    <source>
        <dbReference type="Proteomes" id="UP000269721"/>
    </source>
</evidence>
<dbReference type="EMBL" id="KZ998056">
    <property type="protein sequence ID" value="RKO86609.1"/>
    <property type="molecule type" value="Genomic_DNA"/>
</dbReference>
<dbReference type="Gene3D" id="1.10.3210.10">
    <property type="entry name" value="Hypothetical protein af1432"/>
    <property type="match status" value="1"/>
</dbReference>
<evidence type="ECO:0000313" key="2">
    <source>
        <dbReference type="EMBL" id="RKO86609.1"/>
    </source>
</evidence>
<dbReference type="PANTHER" id="PTHR11373">
    <property type="entry name" value="DEOXYNUCLEOSIDE TRIPHOSPHATE TRIPHOSPHOHYDROLASE"/>
    <property type="match status" value="1"/>
</dbReference>
<dbReference type="InterPro" id="IPR006674">
    <property type="entry name" value="HD_domain"/>
</dbReference>
<reference evidence="3" key="1">
    <citation type="journal article" date="2018" name="Nat. Microbiol.">
        <title>Leveraging single-cell genomics to expand the fungal tree of life.</title>
        <authorList>
            <person name="Ahrendt S.R."/>
            <person name="Quandt C.A."/>
            <person name="Ciobanu D."/>
            <person name="Clum A."/>
            <person name="Salamov A."/>
            <person name="Andreopoulos B."/>
            <person name="Cheng J.F."/>
            <person name="Woyke T."/>
            <person name="Pelin A."/>
            <person name="Henrissat B."/>
            <person name="Reynolds N.K."/>
            <person name="Benny G.L."/>
            <person name="Smith M.E."/>
            <person name="James T.Y."/>
            <person name="Grigoriev I.V."/>
        </authorList>
    </citation>
    <scope>NUCLEOTIDE SEQUENCE [LARGE SCALE GENOMIC DNA]</scope>
</reference>
<dbReference type="AlphaFoldDB" id="A0A4P9W2W0"/>
<dbReference type="InterPro" id="IPR003607">
    <property type="entry name" value="HD/PDEase_dom"/>
</dbReference>
<name>A0A4P9W2W0_9FUNG</name>
<dbReference type="Pfam" id="PF19276">
    <property type="entry name" value="HD_assoc_2"/>
    <property type="match status" value="1"/>
</dbReference>
<gene>
    <name evidence="2" type="ORF">BDK51DRAFT_14666</name>
</gene>